<reference evidence="2" key="4">
    <citation type="submission" date="2019-03" db="UniProtKB">
        <authorList>
            <consortium name="EnsemblPlants"/>
        </authorList>
    </citation>
    <scope>IDENTIFICATION</scope>
</reference>
<accession>A0A453MP83</accession>
<dbReference type="Gramene" id="AET6Gv20014000.8">
    <property type="protein sequence ID" value="AET6Gv20014000.8"/>
    <property type="gene ID" value="AET6Gv20014000"/>
</dbReference>
<organism evidence="2 3">
    <name type="scientific">Aegilops tauschii subsp. strangulata</name>
    <name type="common">Goatgrass</name>
    <dbReference type="NCBI Taxonomy" id="200361"/>
    <lineage>
        <taxon>Eukaryota</taxon>
        <taxon>Viridiplantae</taxon>
        <taxon>Streptophyta</taxon>
        <taxon>Embryophyta</taxon>
        <taxon>Tracheophyta</taxon>
        <taxon>Spermatophyta</taxon>
        <taxon>Magnoliopsida</taxon>
        <taxon>Liliopsida</taxon>
        <taxon>Poales</taxon>
        <taxon>Poaceae</taxon>
        <taxon>BOP clade</taxon>
        <taxon>Pooideae</taxon>
        <taxon>Triticodae</taxon>
        <taxon>Triticeae</taxon>
        <taxon>Triticinae</taxon>
        <taxon>Aegilops</taxon>
    </lineage>
</organism>
<dbReference type="EnsemblPlants" id="AET6Gv20014000.8">
    <property type="protein sequence ID" value="AET6Gv20014000.8"/>
    <property type="gene ID" value="AET6Gv20014000"/>
</dbReference>
<dbReference type="PANTHER" id="PTHR44542">
    <property type="entry name" value="THIOSULFATE SULFURTRANSFERASE 18"/>
    <property type="match status" value="1"/>
</dbReference>
<evidence type="ECO:0000313" key="2">
    <source>
        <dbReference type="EnsemblPlants" id="AET6Gv20014000.8"/>
    </source>
</evidence>
<reference evidence="2" key="5">
    <citation type="journal article" date="2021" name="G3 (Bethesda)">
        <title>Aegilops tauschii genome assembly Aet v5.0 features greater sequence contiguity and improved annotation.</title>
        <authorList>
            <person name="Wang L."/>
            <person name="Zhu T."/>
            <person name="Rodriguez J.C."/>
            <person name="Deal K.R."/>
            <person name="Dubcovsky J."/>
            <person name="McGuire P.E."/>
            <person name="Lux T."/>
            <person name="Spannagl M."/>
            <person name="Mayer K.F.X."/>
            <person name="Baldrich P."/>
            <person name="Meyers B.C."/>
            <person name="Huo N."/>
            <person name="Gu Y.Q."/>
            <person name="Zhou H."/>
            <person name="Devos K.M."/>
            <person name="Bennetzen J.L."/>
            <person name="Unver T."/>
            <person name="Budak H."/>
            <person name="Gulick P.J."/>
            <person name="Galiba G."/>
            <person name="Kalapos B."/>
            <person name="Nelson D.R."/>
            <person name="Li P."/>
            <person name="You F.M."/>
            <person name="Luo M.C."/>
            <person name="Dvorak J."/>
        </authorList>
    </citation>
    <scope>NUCLEOTIDE SEQUENCE [LARGE SCALE GENOMIC DNA]</scope>
    <source>
        <strain evidence="2">cv. AL8/78</strain>
    </source>
</reference>
<dbReference type="STRING" id="200361.A0A453MP83"/>
<keyword evidence="3" id="KW-1185">Reference proteome</keyword>
<dbReference type="Proteomes" id="UP000015105">
    <property type="component" value="Chromosome 6D"/>
</dbReference>
<reference evidence="3" key="2">
    <citation type="journal article" date="2017" name="Nat. Plants">
        <title>The Aegilops tauschii genome reveals multiple impacts of transposons.</title>
        <authorList>
            <person name="Zhao G."/>
            <person name="Zou C."/>
            <person name="Li K."/>
            <person name="Wang K."/>
            <person name="Li T."/>
            <person name="Gao L."/>
            <person name="Zhang X."/>
            <person name="Wang H."/>
            <person name="Yang Z."/>
            <person name="Liu X."/>
            <person name="Jiang W."/>
            <person name="Mao L."/>
            <person name="Kong X."/>
            <person name="Jiao Y."/>
            <person name="Jia J."/>
        </authorList>
    </citation>
    <scope>NUCLEOTIDE SEQUENCE [LARGE SCALE GENOMIC DNA]</scope>
    <source>
        <strain evidence="3">cv. AL8/78</strain>
    </source>
</reference>
<dbReference type="InterPro" id="IPR044684">
    <property type="entry name" value="STR17/STR18/HARC1-like"/>
</dbReference>
<reference evidence="3" key="1">
    <citation type="journal article" date="2014" name="Science">
        <title>Ancient hybridizations among the ancestral genomes of bread wheat.</title>
        <authorList>
            <consortium name="International Wheat Genome Sequencing Consortium,"/>
            <person name="Marcussen T."/>
            <person name="Sandve S.R."/>
            <person name="Heier L."/>
            <person name="Spannagl M."/>
            <person name="Pfeifer M."/>
            <person name="Jakobsen K.S."/>
            <person name="Wulff B.B."/>
            <person name="Steuernagel B."/>
            <person name="Mayer K.F."/>
            <person name="Olsen O.A."/>
        </authorList>
    </citation>
    <scope>NUCLEOTIDE SEQUENCE [LARGE SCALE GENOMIC DNA]</scope>
    <source>
        <strain evidence="3">cv. AL8/78</strain>
    </source>
</reference>
<dbReference type="SUPFAM" id="SSF52821">
    <property type="entry name" value="Rhodanese/Cell cycle control phosphatase"/>
    <property type="match status" value="1"/>
</dbReference>
<dbReference type="GO" id="GO:0003824">
    <property type="term" value="F:catalytic activity"/>
    <property type="evidence" value="ECO:0007669"/>
    <property type="project" value="InterPro"/>
</dbReference>
<feature type="domain" description="Rhodanese" evidence="1">
    <location>
        <begin position="95"/>
        <end position="165"/>
    </location>
</feature>
<dbReference type="PROSITE" id="PS50206">
    <property type="entry name" value="RHODANESE_3"/>
    <property type="match status" value="1"/>
</dbReference>
<dbReference type="PANTHER" id="PTHR44542:SF5">
    <property type="entry name" value="OS12G0428000 PROTEIN"/>
    <property type="match status" value="1"/>
</dbReference>
<dbReference type="InterPro" id="IPR001763">
    <property type="entry name" value="Rhodanese-like_dom"/>
</dbReference>
<evidence type="ECO:0000259" key="1">
    <source>
        <dbReference type="PROSITE" id="PS50206"/>
    </source>
</evidence>
<reference evidence="2" key="3">
    <citation type="journal article" date="2017" name="Nature">
        <title>Genome sequence of the progenitor of the wheat D genome Aegilops tauschii.</title>
        <authorList>
            <person name="Luo M.C."/>
            <person name="Gu Y.Q."/>
            <person name="Puiu D."/>
            <person name="Wang H."/>
            <person name="Twardziok S.O."/>
            <person name="Deal K.R."/>
            <person name="Huo N."/>
            <person name="Zhu T."/>
            <person name="Wang L."/>
            <person name="Wang Y."/>
            <person name="McGuire P.E."/>
            <person name="Liu S."/>
            <person name="Long H."/>
            <person name="Ramasamy R.K."/>
            <person name="Rodriguez J.C."/>
            <person name="Van S.L."/>
            <person name="Yuan L."/>
            <person name="Wang Z."/>
            <person name="Xia Z."/>
            <person name="Xiao L."/>
            <person name="Anderson O.D."/>
            <person name="Ouyang S."/>
            <person name="Liang Y."/>
            <person name="Zimin A.V."/>
            <person name="Pertea G."/>
            <person name="Qi P."/>
            <person name="Bennetzen J.L."/>
            <person name="Dai X."/>
            <person name="Dawson M.W."/>
            <person name="Muller H.G."/>
            <person name="Kugler K."/>
            <person name="Rivarola-Duarte L."/>
            <person name="Spannagl M."/>
            <person name="Mayer K.F.X."/>
            <person name="Lu F.H."/>
            <person name="Bevan M.W."/>
            <person name="Leroy P."/>
            <person name="Li P."/>
            <person name="You F.M."/>
            <person name="Sun Q."/>
            <person name="Liu Z."/>
            <person name="Lyons E."/>
            <person name="Wicker T."/>
            <person name="Salzberg S.L."/>
            <person name="Devos K.M."/>
            <person name="Dvorak J."/>
        </authorList>
    </citation>
    <scope>NUCLEOTIDE SEQUENCE [LARGE SCALE GENOMIC DNA]</scope>
    <source>
        <strain evidence="2">cv. AL8/78</strain>
    </source>
</reference>
<proteinExistence type="predicted"/>
<dbReference type="Pfam" id="PF00581">
    <property type="entry name" value="Rhodanese"/>
    <property type="match status" value="1"/>
</dbReference>
<dbReference type="AlphaFoldDB" id="A0A453MP83"/>
<evidence type="ECO:0000313" key="3">
    <source>
        <dbReference type="Proteomes" id="UP000015105"/>
    </source>
</evidence>
<protein>
    <recommendedName>
        <fullName evidence="1">Rhodanese domain-containing protein</fullName>
    </recommendedName>
</protein>
<name>A0A453MP83_AEGTS</name>
<dbReference type="InterPro" id="IPR036873">
    <property type="entry name" value="Rhodanese-like_dom_sf"/>
</dbReference>
<sequence length="170" mass="18208">YPGVKASTTASSPINKHPLVALIFPSRHQPIHSTAPGARHTNKLPCLHLLLLPCSNLPYTMGSLRSSGSGAAVPVESVDPEAACALLASGQYGYVDVRMWEDFDKGHVAGARNVPYYLSVTPHGKEHNPHFVDQVAALHAKEDRFLVGCRSGIRSRLATADLVAAVSTNY</sequence>
<dbReference type="Gene3D" id="3.40.250.10">
    <property type="entry name" value="Rhodanese-like domain"/>
    <property type="match status" value="1"/>
</dbReference>